<evidence type="ECO:0000313" key="1">
    <source>
        <dbReference type="EMBL" id="ETK78368.1"/>
    </source>
</evidence>
<reference evidence="1" key="1">
    <citation type="submission" date="2013-11" db="EMBL/GenBank/DDBJ databases">
        <title>The Genome Sequence of Phytophthora parasitica CJ02B3.</title>
        <authorList>
            <consortium name="The Broad Institute Genomics Platform"/>
            <person name="Russ C."/>
            <person name="Tyler B."/>
            <person name="Panabieres F."/>
            <person name="Shan W."/>
            <person name="Tripathy S."/>
            <person name="Grunwald N."/>
            <person name="Machado M."/>
            <person name="Johnson C.S."/>
            <person name="Arredondo F."/>
            <person name="Hong C."/>
            <person name="Coffey M."/>
            <person name="Young S.K."/>
            <person name="Zeng Q."/>
            <person name="Gargeya S."/>
            <person name="Fitzgerald M."/>
            <person name="Abouelleil A."/>
            <person name="Alvarado L."/>
            <person name="Chapman S.B."/>
            <person name="Gainer-Dewar J."/>
            <person name="Goldberg J."/>
            <person name="Griggs A."/>
            <person name="Gujja S."/>
            <person name="Hansen M."/>
            <person name="Howarth C."/>
            <person name="Imamovic A."/>
            <person name="Ireland A."/>
            <person name="Larimer J."/>
            <person name="McCowan C."/>
            <person name="Murphy C."/>
            <person name="Pearson M."/>
            <person name="Poon T.W."/>
            <person name="Priest M."/>
            <person name="Roberts A."/>
            <person name="Saif S."/>
            <person name="Shea T."/>
            <person name="Sykes S."/>
            <person name="Wortman J."/>
            <person name="Nusbaum C."/>
            <person name="Birren B."/>
        </authorList>
    </citation>
    <scope>NUCLEOTIDE SEQUENCE [LARGE SCALE GENOMIC DNA]</scope>
    <source>
        <strain evidence="1">CJ02B3</strain>
    </source>
</reference>
<proteinExistence type="predicted"/>
<organism evidence="1">
    <name type="scientific">Phytophthora nicotianae</name>
    <name type="common">Potato buckeye rot agent</name>
    <name type="synonym">Phytophthora parasitica</name>
    <dbReference type="NCBI Taxonomy" id="4792"/>
    <lineage>
        <taxon>Eukaryota</taxon>
        <taxon>Sar</taxon>
        <taxon>Stramenopiles</taxon>
        <taxon>Oomycota</taxon>
        <taxon>Peronosporomycetes</taxon>
        <taxon>Peronosporales</taxon>
        <taxon>Peronosporaceae</taxon>
        <taxon>Phytophthora</taxon>
    </lineage>
</organism>
<dbReference type="AlphaFoldDB" id="W2G5N3"/>
<feature type="non-terminal residue" evidence="1">
    <location>
        <position position="1"/>
    </location>
</feature>
<name>W2G5N3_PHYNI</name>
<dbReference type="Proteomes" id="UP000053236">
    <property type="component" value="Unassembled WGS sequence"/>
</dbReference>
<sequence>CSEPVASGTKTLGTKCNLKPHPPRLQFCQTPLQSIPKPNLTDIERKPIIDELLKLSDYGLLPSGVYV</sequence>
<dbReference type="EMBL" id="KI688216">
    <property type="protein sequence ID" value="ETK78368.1"/>
    <property type="molecule type" value="Genomic_DNA"/>
</dbReference>
<gene>
    <name evidence="1" type="ORF">L915_15584</name>
</gene>
<protein>
    <submittedName>
        <fullName evidence="1">Uncharacterized protein</fullName>
    </submittedName>
</protein>
<accession>W2G5N3</accession>